<reference evidence="2 3" key="1">
    <citation type="submission" date="2019-06" db="EMBL/GenBank/DDBJ databases">
        <title>Sequencing the genomes of 1000 actinobacteria strains.</title>
        <authorList>
            <person name="Klenk H.-P."/>
        </authorList>
    </citation>
    <scope>NUCLEOTIDE SEQUENCE [LARGE SCALE GENOMIC DNA]</scope>
    <source>
        <strain evidence="2 3">DSM 24683</strain>
    </source>
</reference>
<sequence length="294" mass="31859">MGPDPVFAPDVPAEVRRLYQRRPELFVPASAPKPRRQTAWSEAPGATFGSFLVWLAVCVGGWILGLIVMALTLPTEVAAWASVVLAGLAVVATGGIAVRSALEDGGRKAVRRQHGKYLLAEDFDAEAGKLLRRGQRAVKTVLEATVTRTGLLDEVKNDLVLPEQLWDLANVLREQTVLRARQREVARGMATAELEAVLGPQRRALNRSVDAIRQKVELLEQYADRVRSADAALRAEGALGDSDRYIELLARTEPAGDQSVVQGFSDEAALLGDTLSRRIAAARDAGKTLALPER</sequence>
<protein>
    <submittedName>
        <fullName evidence="2">Uncharacterized protein</fullName>
    </submittedName>
</protein>
<dbReference type="OrthoDB" id="3425023at2"/>
<dbReference type="AlphaFoldDB" id="A0A561BJV2"/>
<proteinExistence type="predicted"/>
<keyword evidence="1" id="KW-1133">Transmembrane helix</keyword>
<organism evidence="2 3">
    <name type="scientific">Kribbella amoyensis</name>
    <dbReference type="NCBI Taxonomy" id="996641"/>
    <lineage>
        <taxon>Bacteria</taxon>
        <taxon>Bacillati</taxon>
        <taxon>Actinomycetota</taxon>
        <taxon>Actinomycetes</taxon>
        <taxon>Propionibacteriales</taxon>
        <taxon>Kribbellaceae</taxon>
        <taxon>Kribbella</taxon>
    </lineage>
</organism>
<evidence type="ECO:0000256" key="1">
    <source>
        <dbReference type="SAM" id="Phobius"/>
    </source>
</evidence>
<keyword evidence="1" id="KW-0472">Membrane</keyword>
<evidence type="ECO:0000313" key="3">
    <source>
        <dbReference type="Proteomes" id="UP000318380"/>
    </source>
</evidence>
<name>A0A561BJV2_9ACTN</name>
<comment type="caution">
    <text evidence="2">The sequence shown here is derived from an EMBL/GenBank/DDBJ whole genome shotgun (WGS) entry which is preliminary data.</text>
</comment>
<feature type="transmembrane region" description="Helical" evidence="1">
    <location>
        <begin position="51"/>
        <end position="71"/>
    </location>
</feature>
<dbReference type="EMBL" id="VIVK01000001">
    <property type="protein sequence ID" value="TWD79168.1"/>
    <property type="molecule type" value="Genomic_DNA"/>
</dbReference>
<keyword evidence="3" id="KW-1185">Reference proteome</keyword>
<gene>
    <name evidence="2" type="ORF">FB561_0223</name>
</gene>
<accession>A0A561BJV2</accession>
<feature type="transmembrane region" description="Helical" evidence="1">
    <location>
        <begin position="77"/>
        <end position="102"/>
    </location>
</feature>
<dbReference type="RefSeq" id="WP_145802052.1">
    <property type="nucleotide sequence ID" value="NZ_VIVK01000001.1"/>
</dbReference>
<evidence type="ECO:0000313" key="2">
    <source>
        <dbReference type="EMBL" id="TWD79168.1"/>
    </source>
</evidence>
<dbReference type="Proteomes" id="UP000318380">
    <property type="component" value="Unassembled WGS sequence"/>
</dbReference>
<keyword evidence="1" id="KW-0812">Transmembrane</keyword>